<evidence type="ECO:0000313" key="5">
    <source>
        <dbReference type="Proteomes" id="UP000001052"/>
    </source>
</evidence>
<accession>C8WZV6</accession>
<evidence type="ECO:0000259" key="3">
    <source>
        <dbReference type="Pfam" id="PF24860"/>
    </source>
</evidence>
<keyword evidence="5" id="KW-1185">Reference proteome</keyword>
<protein>
    <submittedName>
        <fullName evidence="4">Formate dehydrogenase accessory protein</fullName>
    </submittedName>
</protein>
<dbReference type="HOGENOM" id="CLU_071015_1_1_7"/>
<feature type="domain" description="FdhE central" evidence="2">
    <location>
        <begin position="179"/>
        <end position="214"/>
    </location>
</feature>
<dbReference type="CDD" id="cd16341">
    <property type="entry name" value="FdhE"/>
    <property type="match status" value="1"/>
</dbReference>
<dbReference type="Pfam" id="PF24860">
    <property type="entry name" value="FdhE_C"/>
    <property type="match status" value="1"/>
</dbReference>
<proteinExistence type="predicted"/>
<dbReference type="InterPro" id="IPR056797">
    <property type="entry name" value="FdhE_central"/>
</dbReference>
<dbReference type="InterPro" id="IPR006452">
    <property type="entry name" value="Formate_DH_accessory"/>
</dbReference>
<dbReference type="OrthoDB" id="9811074at2"/>
<dbReference type="GO" id="GO:0008199">
    <property type="term" value="F:ferric iron binding"/>
    <property type="evidence" value="ECO:0007669"/>
    <property type="project" value="TreeGrafter"/>
</dbReference>
<reference evidence="4 5" key="2">
    <citation type="journal article" date="2010" name="Stand. Genomic Sci.">
        <title>Complete genome sequence of Desulfohalobium retbaense type strain (HR(100)).</title>
        <authorList>
            <person name="Spring S."/>
            <person name="Nolan M."/>
            <person name="Lapidus A."/>
            <person name="Glavina Del Rio T."/>
            <person name="Copeland A."/>
            <person name="Tice H."/>
            <person name="Cheng J.F."/>
            <person name="Lucas S."/>
            <person name="Land M."/>
            <person name="Chen F."/>
            <person name="Bruce D."/>
            <person name="Goodwin L."/>
            <person name="Pitluck S."/>
            <person name="Ivanova N."/>
            <person name="Mavromatis K."/>
            <person name="Mikhailova N."/>
            <person name="Pati A."/>
            <person name="Chen A."/>
            <person name="Palaniappan K."/>
            <person name="Hauser L."/>
            <person name="Chang Y.J."/>
            <person name="Jeffries C.D."/>
            <person name="Munk C."/>
            <person name="Kiss H."/>
            <person name="Chain P."/>
            <person name="Han C."/>
            <person name="Brettin T."/>
            <person name="Detter J.C."/>
            <person name="Schuler E."/>
            <person name="Goker M."/>
            <person name="Rohde M."/>
            <person name="Bristow J."/>
            <person name="Eisen J.A."/>
            <person name="Markowitz V."/>
            <person name="Hugenholtz P."/>
            <person name="Kyrpides N.C."/>
            <person name="Klenk H.P."/>
        </authorList>
    </citation>
    <scope>NUCLEOTIDE SEQUENCE [LARGE SCALE GENOMIC DNA]</scope>
    <source>
        <strain evidence="4 5">DSM 5692</strain>
    </source>
</reference>
<dbReference type="Proteomes" id="UP000001052">
    <property type="component" value="Chromosome"/>
</dbReference>
<feature type="domain" description="FdhE C-terminal" evidence="3">
    <location>
        <begin position="217"/>
        <end position="287"/>
    </location>
</feature>
<reference evidence="5" key="1">
    <citation type="submission" date="2009-09" db="EMBL/GenBank/DDBJ databases">
        <title>The complete chromosome of Desulfohalobium retbaense DSM 5692.</title>
        <authorList>
            <consortium name="US DOE Joint Genome Institute (JGI-PGF)"/>
            <person name="Lucas S."/>
            <person name="Copeland A."/>
            <person name="Lapidus A."/>
            <person name="Glavina del Rio T."/>
            <person name="Dalin E."/>
            <person name="Tice H."/>
            <person name="Bruce D."/>
            <person name="Goodwin L."/>
            <person name="Pitluck S."/>
            <person name="Kyrpides N."/>
            <person name="Mavromatis K."/>
            <person name="Ivanova N."/>
            <person name="Mikhailova N."/>
            <person name="Munk A.C."/>
            <person name="Brettin T."/>
            <person name="Detter J.C."/>
            <person name="Han C."/>
            <person name="Tapia R."/>
            <person name="Larimer F."/>
            <person name="Land M."/>
            <person name="Hauser L."/>
            <person name="Markowitz V."/>
            <person name="Cheng J.-F."/>
            <person name="Hugenholtz P."/>
            <person name="Woyke T."/>
            <person name="Wu D."/>
            <person name="Spring S."/>
            <person name="Klenk H.-P."/>
            <person name="Eisen J.A."/>
        </authorList>
    </citation>
    <scope>NUCLEOTIDE SEQUENCE [LARGE SCALE GENOMIC DNA]</scope>
    <source>
        <strain evidence="5">DSM 5692</strain>
    </source>
</reference>
<name>C8WZV6_DESRD</name>
<evidence type="ECO:0000259" key="2">
    <source>
        <dbReference type="Pfam" id="PF24859"/>
    </source>
</evidence>
<dbReference type="RefSeq" id="WP_015750740.1">
    <property type="nucleotide sequence ID" value="NC_013223.1"/>
</dbReference>
<dbReference type="InterPro" id="IPR056796">
    <property type="entry name" value="FdhE_C"/>
</dbReference>
<organism evidence="4 5">
    <name type="scientific">Desulfohalobium retbaense (strain ATCC 49708 / DSM 5692 / JCM 16813 / HR100)</name>
    <dbReference type="NCBI Taxonomy" id="485915"/>
    <lineage>
        <taxon>Bacteria</taxon>
        <taxon>Pseudomonadati</taxon>
        <taxon>Thermodesulfobacteriota</taxon>
        <taxon>Desulfovibrionia</taxon>
        <taxon>Desulfovibrionales</taxon>
        <taxon>Desulfohalobiaceae</taxon>
        <taxon>Desulfohalobium</taxon>
    </lineage>
</organism>
<dbReference type="Gene3D" id="3.90.1670.10">
    <property type="entry name" value="FdhE-like domain"/>
    <property type="match status" value="1"/>
</dbReference>
<dbReference type="KEGG" id="drt:Dret_0279"/>
<dbReference type="PANTHER" id="PTHR37689">
    <property type="entry name" value="PROTEIN FDHE"/>
    <property type="match status" value="1"/>
</dbReference>
<evidence type="ECO:0000256" key="1">
    <source>
        <dbReference type="ARBA" id="ARBA00022490"/>
    </source>
</evidence>
<dbReference type="STRING" id="485915.Dret_0279"/>
<dbReference type="eggNOG" id="COG3058">
    <property type="taxonomic scope" value="Bacteria"/>
</dbReference>
<dbReference type="Pfam" id="PF24859">
    <property type="entry name" value="FdhE_central"/>
    <property type="match status" value="1"/>
</dbReference>
<dbReference type="AlphaFoldDB" id="C8WZV6"/>
<dbReference type="InterPro" id="IPR024064">
    <property type="entry name" value="FdhE-like_sf"/>
</dbReference>
<keyword evidence="1" id="KW-0963">Cytoplasm</keyword>
<gene>
    <name evidence="4" type="ordered locus">Dret_0279</name>
</gene>
<dbReference type="EMBL" id="CP001734">
    <property type="protein sequence ID" value="ACV67581.1"/>
    <property type="molecule type" value="Genomic_DNA"/>
</dbReference>
<dbReference type="GO" id="GO:0051604">
    <property type="term" value="P:protein maturation"/>
    <property type="evidence" value="ECO:0007669"/>
    <property type="project" value="TreeGrafter"/>
</dbReference>
<evidence type="ECO:0000313" key="4">
    <source>
        <dbReference type="EMBL" id="ACV67581.1"/>
    </source>
</evidence>
<dbReference type="GO" id="GO:0005829">
    <property type="term" value="C:cytosol"/>
    <property type="evidence" value="ECO:0007669"/>
    <property type="project" value="TreeGrafter"/>
</dbReference>
<dbReference type="PANTHER" id="PTHR37689:SF1">
    <property type="entry name" value="PROTEIN FDHE"/>
    <property type="match status" value="1"/>
</dbReference>
<dbReference type="SUPFAM" id="SSF144020">
    <property type="entry name" value="FdhE-like"/>
    <property type="match status" value="1"/>
</dbReference>
<sequence length="294" mass="32997">MAFQLEREQRRLERKIEALRGREDLPEPVVDLVAALARLQLEAISTAEAEVPSKQDMASAEMVLQGAPLWPRESFAVDLKQSRELAGKVLDLLAETGERNADAAATLRRALESGELDWAEAVNKLIMADDSFFQTWAEQTPDAPDALRFVIQASITPSLQAVAMGVDEQREKGTWIHGHCPVCGSLPLIGHLEGKEGQQHFTCAFCRTAYRSKRLMCPFCGEQDHTKLSYFYADEEPGFQVHVCESCKMYFKDVDFRELDRTSVPVLDDLESLVMDMLAQEKGYVRPVPSAWGF</sequence>